<name>A0A0C3PAK5_PHLG1</name>
<sequence>MGKRPSRPSSSSPKKKKMKTAPTQQNAPFTVLRWGDAAEAVLFELYERPDVQTVIALPPGKKRRSQETDDEHRDRLWQRATNPDTKLLAALPNETKEEYDARYDGLYDNITKTRKVQPVAPIPVFRRQRKRTGFDAFRTSDDPLRPDKVYRTLDDGRKIFDIKGWNNAAKEAWNNLSEDAKAEYTAAAMSSANNEPEADEDDDPEAARAQKAAVMHDYITTSAQYWHQETGQVGLILWGGLDEHGKPTAFVEPIGATEDGTTLETRLAKRTGLLEEHVKSILYEFVLDVFHDASQYTPSLARRTSNNRSPPAHLIPVVCILGLLLLLITAGSWLG</sequence>
<feature type="region of interest" description="Disordered" evidence="1">
    <location>
        <begin position="53"/>
        <end position="83"/>
    </location>
</feature>
<evidence type="ECO:0000313" key="4">
    <source>
        <dbReference type="Proteomes" id="UP000053257"/>
    </source>
</evidence>
<gene>
    <name evidence="3" type="ORF">PHLGIDRAFT_123019</name>
</gene>
<keyword evidence="2" id="KW-1133">Transmembrane helix</keyword>
<evidence type="ECO:0000256" key="1">
    <source>
        <dbReference type="SAM" id="MobiDB-lite"/>
    </source>
</evidence>
<feature type="region of interest" description="Disordered" evidence="1">
    <location>
        <begin position="186"/>
        <end position="208"/>
    </location>
</feature>
<dbReference type="AlphaFoldDB" id="A0A0C3PAK5"/>
<organism evidence="3 4">
    <name type="scientific">Phlebiopsis gigantea (strain 11061_1 CR5-6)</name>
    <name type="common">White-rot fungus</name>
    <name type="synonym">Peniophora gigantea</name>
    <dbReference type="NCBI Taxonomy" id="745531"/>
    <lineage>
        <taxon>Eukaryota</taxon>
        <taxon>Fungi</taxon>
        <taxon>Dikarya</taxon>
        <taxon>Basidiomycota</taxon>
        <taxon>Agaricomycotina</taxon>
        <taxon>Agaricomycetes</taxon>
        <taxon>Polyporales</taxon>
        <taxon>Phanerochaetaceae</taxon>
        <taxon>Phlebiopsis</taxon>
    </lineage>
</organism>
<keyword evidence="2" id="KW-0812">Transmembrane</keyword>
<keyword evidence="2" id="KW-0472">Membrane</keyword>
<dbReference type="EMBL" id="KN840732">
    <property type="protein sequence ID" value="KIP01833.1"/>
    <property type="molecule type" value="Genomic_DNA"/>
</dbReference>
<keyword evidence="4" id="KW-1185">Reference proteome</keyword>
<feature type="compositionally biased region" description="Basic and acidic residues" evidence="1">
    <location>
        <begin position="65"/>
        <end position="77"/>
    </location>
</feature>
<protein>
    <recommendedName>
        <fullName evidence="5">HMG box domain-containing protein</fullName>
    </recommendedName>
</protein>
<proteinExistence type="predicted"/>
<feature type="transmembrane region" description="Helical" evidence="2">
    <location>
        <begin position="312"/>
        <end position="334"/>
    </location>
</feature>
<accession>A0A0C3PAK5</accession>
<evidence type="ECO:0000313" key="3">
    <source>
        <dbReference type="EMBL" id="KIP01833.1"/>
    </source>
</evidence>
<evidence type="ECO:0008006" key="5">
    <source>
        <dbReference type="Google" id="ProtNLM"/>
    </source>
</evidence>
<dbReference type="Proteomes" id="UP000053257">
    <property type="component" value="Unassembled WGS sequence"/>
</dbReference>
<reference evidence="3 4" key="1">
    <citation type="journal article" date="2014" name="PLoS Genet.">
        <title>Analysis of the Phlebiopsis gigantea genome, transcriptome and secretome provides insight into its pioneer colonization strategies of wood.</title>
        <authorList>
            <person name="Hori C."/>
            <person name="Ishida T."/>
            <person name="Igarashi K."/>
            <person name="Samejima M."/>
            <person name="Suzuki H."/>
            <person name="Master E."/>
            <person name="Ferreira P."/>
            <person name="Ruiz-Duenas F.J."/>
            <person name="Held B."/>
            <person name="Canessa P."/>
            <person name="Larrondo L.F."/>
            <person name="Schmoll M."/>
            <person name="Druzhinina I.S."/>
            <person name="Kubicek C.P."/>
            <person name="Gaskell J.A."/>
            <person name="Kersten P."/>
            <person name="St John F."/>
            <person name="Glasner J."/>
            <person name="Sabat G."/>
            <person name="Splinter BonDurant S."/>
            <person name="Syed K."/>
            <person name="Yadav J."/>
            <person name="Mgbeahuruike A.C."/>
            <person name="Kovalchuk A."/>
            <person name="Asiegbu F.O."/>
            <person name="Lackner G."/>
            <person name="Hoffmeister D."/>
            <person name="Rencoret J."/>
            <person name="Gutierrez A."/>
            <person name="Sun H."/>
            <person name="Lindquist E."/>
            <person name="Barry K."/>
            <person name="Riley R."/>
            <person name="Grigoriev I.V."/>
            <person name="Henrissat B."/>
            <person name="Kues U."/>
            <person name="Berka R.M."/>
            <person name="Martinez A.T."/>
            <person name="Covert S.F."/>
            <person name="Blanchette R.A."/>
            <person name="Cullen D."/>
        </authorList>
    </citation>
    <scope>NUCLEOTIDE SEQUENCE [LARGE SCALE GENOMIC DNA]</scope>
    <source>
        <strain evidence="3 4">11061_1 CR5-6</strain>
    </source>
</reference>
<feature type="region of interest" description="Disordered" evidence="1">
    <location>
        <begin position="1"/>
        <end position="28"/>
    </location>
</feature>
<dbReference type="HOGENOM" id="CLU_829265_0_0_1"/>
<evidence type="ECO:0000256" key="2">
    <source>
        <dbReference type="SAM" id="Phobius"/>
    </source>
</evidence>